<organism evidence="2 3">
    <name type="scientific">Pyrrhoderma noxium</name>
    <dbReference type="NCBI Taxonomy" id="2282107"/>
    <lineage>
        <taxon>Eukaryota</taxon>
        <taxon>Fungi</taxon>
        <taxon>Dikarya</taxon>
        <taxon>Basidiomycota</taxon>
        <taxon>Agaricomycotina</taxon>
        <taxon>Agaricomycetes</taxon>
        <taxon>Hymenochaetales</taxon>
        <taxon>Hymenochaetaceae</taxon>
        <taxon>Pyrrhoderma</taxon>
    </lineage>
</organism>
<feature type="region of interest" description="Disordered" evidence="1">
    <location>
        <begin position="82"/>
        <end position="131"/>
    </location>
</feature>
<dbReference type="InParanoid" id="A0A286UHM6"/>
<keyword evidence="3" id="KW-1185">Reference proteome</keyword>
<proteinExistence type="predicted"/>
<dbReference type="Proteomes" id="UP000217199">
    <property type="component" value="Unassembled WGS sequence"/>
</dbReference>
<evidence type="ECO:0000313" key="2">
    <source>
        <dbReference type="EMBL" id="PAV19048.1"/>
    </source>
</evidence>
<feature type="region of interest" description="Disordered" evidence="1">
    <location>
        <begin position="184"/>
        <end position="302"/>
    </location>
</feature>
<sequence length="302" mass="34297">MKKNLDELKKEAVATFVNPNAGRRKIPTFNDATEAIEHYKSKSNDLSLCKRQRQRYQKIFNFAAQPGRTLTEIYEKIEDERKQERLSVKQRREKKEEKRNQSSPDSNLNDNGLGTSTEQASNKKKKAEPVNFEELGSKEEIKVALEKRKENLSESSKTSLQALINVVNRPETTLTDVRTRLLYSKQRHSEASQSSKKRLRLRKKKSEPSGGTAAPMQTGSKPQSSNPPTSPRPQTPVTRTSPKSRSPNIGTSPNSPNLIAQGTPKSQPPKSEERRYSNESFSQHLCLDVDEETDWISSRFLD</sequence>
<name>A0A286UHM6_9AGAM</name>
<evidence type="ECO:0000313" key="3">
    <source>
        <dbReference type="Proteomes" id="UP000217199"/>
    </source>
</evidence>
<reference evidence="2 3" key="1">
    <citation type="journal article" date="2017" name="Mol. Ecol.">
        <title>Comparative and population genomic landscape of Phellinus noxius: A hypervariable fungus causing root rot in trees.</title>
        <authorList>
            <person name="Chung C.L."/>
            <person name="Lee T.J."/>
            <person name="Akiba M."/>
            <person name="Lee H.H."/>
            <person name="Kuo T.H."/>
            <person name="Liu D."/>
            <person name="Ke H.M."/>
            <person name="Yokoi T."/>
            <person name="Roa M.B."/>
            <person name="Lu M.J."/>
            <person name="Chang Y.Y."/>
            <person name="Ann P.J."/>
            <person name="Tsai J.N."/>
            <person name="Chen C.Y."/>
            <person name="Tzean S.S."/>
            <person name="Ota Y."/>
            <person name="Hattori T."/>
            <person name="Sahashi N."/>
            <person name="Liou R.F."/>
            <person name="Kikuchi T."/>
            <person name="Tsai I.J."/>
        </authorList>
    </citation>
    <scope>NUCLEOTIDE SEQUENCE [LARGE SCALE GENOMIC DNA]</scope>
    <source>
        <strain evidence="2 3">FFPRI411160</strain>
    </source>
</reference>
<dbReference type="EMBL" id="NBII01000005">
    <property type="protein sequence ID" value="PAV19048.1"/>
    <property type="molecule type" value="Genomic_DNA"/>
</dbReference>
<comment type="caution">
    <text evidence="2">The sequence shown here is derived from an EMBL/GenBank/DDBJ whole genome shotgun (WGS) entry which is preliminary data.</text>
</comment>
<protein>
    <submittedName>
        <fullName evidence="2">Uncharacterized protein</fullName>
    </submittedName>
</protein>
<evidence type="ECO:0000256" key="1">
    <source>
        <dbReference type="SAM" id="MobiDB-lite"/>
    </source>
</evidence>
<feature type="compositionally biased region" description="Basic residues" evidence="1">
    <location>
        <begin position="195"/>
        <end position="205"/>
    </location>
</feature>
<dbReference type="AlphaFoldDB" id="A0A286UHM6"/>
<feature type="compositionally biased region" description="Polar residues" evidence="1">
    <location>
        <begin position="215"/>
        <end position="227"/>
    </location>
</feature>
<feature type="compositionally biased region" description="Polar residues" evidence="1">
    <location>
        <begin position="101"/>
        <end position="120"/>
    </location>
</feature>
<feature type="compositionally biased region" description="Polar residues" evidence="1">
    <location>
        <begin position="235"/>
        <end position="269"/>
    </location>
</feature>
<accession>A0A286UHM6</accession>
<gene>
    <name evidence="2" type="ORF">PNOK_0589200</name>
</gene>